<evidence type="ECO:0000256" key="1">
    <source>
        <dbReference type="SAM" id="SignalP"/>
    </source>
</evidence>
<dbReference type="EMBL" id="CP013099">
    <property type="protein sequence ID" value="ALP54213.1"/>
    <property type="molecule type" value="Genomic_DNA"/>
</dbReference>
<evidence type="ECO:0000313" key="3">
    <source>
        <dbReference type="Proteomes" id="UP000055136"/>
    </source>
</evidence>
<dbReference type="STRING" id="1748243.Tel_14290"/>
<dbReference type="Proteomes" id="UP000055136">
    <property type="component" value="Chromosome"/>
</dbReference>
<reference evidence="2" key="1">
    <citation type="submission" date="2015-10" db="EMBL/GenBank/DDBJ databases">
        <title>Description of Candidatus Tenderia electrophaga gen. nov, sp. nov., an Uncultivated Electroautotroph from a Biocathode Enrichment.</title>
        <authorList>
            <person name="Eddie B.J."/>
            <person name="Malanoski A.P."/>
            <person name="Wang Z."/>
            <person name="Hall R.J."/>
            <person name="Oh S.D."/>
            <person name="Heiner C."/>
            <person name="Lin B."/>
            <person name="Strycharz-Glaven S.M."/>
        </authorList>
    </citation>
    <scope>NUCLEOTIDE SEQUENCE [LARGE SCALE GENOMIC DNA]</scope>
    <source>
        <strain evidence="2">NRL1</strain>
    </source>
</reference>
<feature type="chain" id="PRO_5006605022" description="PpiC domain-containing protein" evidence="1">
    <location>
        <begin position="26"/>
        <end position="290"/>
    </location>
</feature>
<accession>A0A0S2TGE9</accession>
<organism evidence="2 3">
    <name type="scientific">Candidatus Tenderia electrophaga</name>
    <dbReference type="NCBI Taxonomy" id="1748243"/>
    <lineage>
        <taxon>Bacteria</taxon>
        <taxon>Pseudomonadati</taxon>
        <taxon>Pseudomonadota</taxon>
        <taxon>Gammaproteobacteria</taxon>
        <taxon>Candidatus Tenderiales</taxon>
        <taxon>Candidatus Tenderiaceae</taxon>
        <taxon>Candidatus Tenderia</taxon>
    </lineage>
</organism>
<gene>
    <name evidence="2" type="ORF">Tel_14290</name>
</gene>
<feature type="signal peptide" evidence="1">
    <location>
        <begin position="1"/>
        <end position="25"/>
    </location>
</feature>
<dbReference type="AlphaFoldDB" id="A0A0S2TGE9"/>
<protein>
    <recommendedName>
        <fullName evidence="4">PpiC domain-containing protein</fullName>
    </recommendedName>
</protein>
<evidence type="ECO:0008006" key="4">
    <source>
        <dbReference type="Google" id="ProtNLM"/>
    </source>
</evidence>
<name>A0A0S2TGE9_9GAMM</name>
<keyword evidence="1" id="KW-0732">Signal</keyword>
<dbReference type="KEGG" id="tee:Tel_14290"/>
<evidence type="ECO:0000313" key="2">
    <source>
        <dbReference type="EMBL" id="ALP54213.1"/>
    </source>
</evidence>
<proteinExistence type="predicted"/>
<keyword evidence="3" id="KW-1185">Reference proteome</keyword>
<sequence>MPLHQICAGWTLSLMLLGGVATPFAAAPRDVSHSTDAALRLDYLGKLLDSRSGQRLAQHPDGAIRGRIEAMLAQAREAIAGGDNDTADALTKQALETLMSAVRELPADPEETARHKARYEELRRGLEKFNYAQAANRERFAAQAKQASEPDHSQVNKLLALADRDAKAGDYEQAVTRLTEAQSIVTSALRGMLNHKQLVIELDIGTPEKEYFYELRRYQGYEELIPVAIETKRPNEMATQTMIKLGEKAKWMSEQARGKAMQGDYAVAIRMIMDATDVVKQALRVVGITM</sequence>